<feature type="transmembrane region" description="Helical" evidence="1">
    <location>
        <begin position="83"/>
        <end position="102"/>
    </location>
</feature>
<keyword evidence="1" id="KW-0472">Membrane</keyword>
<name>A0ABQ6LDC6_9RHOB</name>
<dbReference type="RefSeq" id="WP_285670022.1">
    <property type="nucleotide sequence ID" value="NZ_BSYI01000003.1"/>
</dbReference>
<feature type="transmembrane region" description="Helical" evidence="1">
    <location>
        <begin position="12"/>
        <end position="33"/>
    </location>
</feature>
<gene>
    <name evidence="2" type="ORF">LNKW23_05730</name>
</gene>
<keyword evidence="1" id="KW-0812">Transmembrane</keyword>
<comment type="caution">
    <text evidence="2">The sequence shown here is derived from an EMBL/GenBank/DDBJ whole genome shotgun (WGS) entry which is preliminary data.</text>
</comment>
<protein>
    <recommendedName>
        <fullName evidence="4">DoxX family membrane protein</fullName>
    </recommendedName>
</protein>
<organism evidence="2 3">
    <name type="scientific">Paralimibaculum aggregatum</name>
    <dbReference type="NCBI Taxonomy" id="3036245"/>
    <lineage>
        <taxon>Bacteria</taxon>
        <taxon>Pseudomonadati</taxon>
        <taxon>Pseudomonadota</taxon>
        <taxon>Alphaproteobacteria</taxon>
        <taxon>Rhodobacterales</taxon>
        <taxon>Paracoccaceae</taxon>
        <taxon>Paralimibaculum</taxon>
    </lineage>
</organism>
<evidence type="ECO:0000313" key="3">
    <source>
        <dbReference type="Proteomes" id="UP001239909"/>
    </source>
</evidence>
<evidence type="ECO:0000256" key="1">
    <source>
        <dbReference type="SAM" id="Phobius"/>
    </source>
</evidence>
<sequence length="163" mass="17724">MTTGGWETSERAQRLCLLALRVTTGFLLVWFGLSKVVTASPPLFLKRSVELGPDLAQAVGVAAGSAEAVIGVLCVLGLWRRLVLPLQALINGFTAAAVWWAILDPFRWYITGVDRIVFNSHVFYPASITFAACLVLIAFREHDAYALDRLRRRAAAPALPGGT</sequence>
<dbReference type="EMBL" id="BSYI01000003">
    <property type="protein sequence ID" value="GMG81360.1"/>
    <property type="molecule type" value="Genomic_DNA"/>
</dbReference>
<accession>A0ABQ6LDC6</accession>
<feature type="transmembrane region" description="Helical" evidence="1">
    <location>
        <begin position="122"/>
        <end position="139"/>
    </location>
</feature>
<keyword evidence="1" id="KW-1133">Transmembrane helix</keyword>
<feature type="transmembrane region" description="Helical" evidence="1">
    <location>
        <begin position="55"/>
        <end position="76"/>
    </location>
</feature>
<dbReference type="Proteomes" id="UP001239909">
    <property type="component" value="Unassembled WGS sequence"/>
</dbReference>
<proteinExistence type="predicted"/>
<reference evidence="2 3" key="1">
    <citation type="submission" date="2023-04" db="EMBL/GenBank/DDBJ databases">
        <title>Marinoamorphus aggregata gen. nov., sp. Nov., isolate from tissue of brittle star Ophioplocus japonicus.</title>
        <authorList>
            <person name="Kawano K."/>
            <person name="Sawayama S."/>
            <person name="Nakagawa S."/>
        </authorList>
    </citation>
    <scope>NUCLEOTIDE SEQUENCE [LARGE SCALE GENOMIC DNA]</scope>
    <source>
        <strain evidence="2 3">NKW23</strain>
    </source>
</reference>
<evidence type="ECO:0000313" key="2">
    <source>
        <dbReference type="EMBL" id="GMG81360.1"/>
    </source>
</evidence>
<evidence type="ECO:0008006" key="4">
    <source>
        <dbReference type="Google" id="ProtNLM"/>
    </source>
</evidence>
<keyword evidence="3" id="KW-1185">Reference proteome</keyword>